<organism evidence="8 9">
    <name type="scientific">Fodinicola feengrottensis</name>
    <dbReference type="NCBI Taxonomy" id="435914"/>
    <lineage>
        <taxon>Bacteria</taxon>
        <taxon>Bacillati</taxon>
        <taxon>Actinomycetota</taxon>
        <taxon>Actinomycetes</taxon>
        <taxon>Mycobacteriales</taxon>
        <taxon>Fodinicola</taxon>
    </lineage>
</organism>
<keyword evidence="4" id="KW-0547">Nucleotide-binding</keyword>
<evidence type="ECO:0000313" key="9">
    <source>
        <dbReference type="Proteomes" id="UP001500618"/>
    </source>
</evidence>
<dbReference type="InterPro" id="IPR003439">
    <property type="entry name" value="ABC_transporter-like_ATP-bd"/>
</dbReference>
<dbReference type="InterPro" id="IPR027417">
    <property type="entry name" value="P-loop_NTPase"/>
</dbReference>
<dbReference type="SMART" id="SM00382">
    <property type="entry name" value="AAA"/>
    <property type="match status" value="1"/>
</dbReference>
<keyword evidence="9" id="KW-1185">Reference proteome</keyword>
<dbReference type="RefSeq" id="WP_344312173.1">
    <property type="nucleotide sequence ID" value="NZ_BAAANY010000017.1"/>
</dbReference>
<evidence type="ECO:0000256" key="2">
    <source>
        <dbReference type="ARBA" id="ARBA00005417"/>
    </source>
</evidence>
<dbReference type="Proteomes" id="UP001500618">
    <property type="component" value="Unassembled WGS sequence"/>
</dbReference>
<evidence type="ECO:0000256" key="4">
    <source>
        <dbReference type="ARBA" id="ARBA00022741"/>
    </source>
</evidence>
<evidence type="ECO:0000256" key="3">
    <source>
        <dbReference type="ARBA" id="ARBA00022448"/>
    </source>
</evidence>
<evidence type="ECO:0000313" key="8">
    <source>
        <dbReference type="EMBL" id="GAA1689454.1"/>
    </source>
</evidence>
<keyword evidence="6" id="KW-0046">Antibiotic resistance</keyword>
<comment type="caution">
    <text evidence="8">The sequence shown here is derived from an EMBL/GenBank/DDBJ whole genome shotgun (WGS) entry which is preliminary data.</text>
</comment>
<comment type="subcellular location">
    <subcellularLocation>
        <location evidence="1">Cell membrane</location>
        <topology evidence="1">Peripheral membrane protein</topology>
    </subcellularLocation>
</comment>
<feature type="domain" description="ABC transporter" evidence="7">
    <location>
        <begin position="5"/>
        <end position="246"/>
    </location>
</feature>
<name>A0ABN2HKC4_9ACTN</name>
<proteinExistence type="inferred from homology"/>
<dbReference type="PROSITE" id="PS50893">
    <property type="entry name" value="ABC_TRANSPORTER_2"/>
    <property type="match status" value="1"/>
</dbReference>
<evidence type="ECO:0000256" key="6">
    <source>
        <dbReference type="ARBA" id="ARBA00023251"/>
    </source>
</evidence>
<dbReference type="Gene3D" id="3.40.50.300">
    <property type="entry name" value="P-loop containing nucleotide triphosphate hydrolases"/>
    <property type="match status" value="1"/>
</dbReference>
<reference evidence="8 9" key="1">
    <citation type="journal article" date="2019" name="Int. J. Syst. Evol. Microbiol.">
        <title>The Global Catalogue of Microorganisms (GCM) 10K type strain sequencing project: providing services to taxonomists for standard genome sequencing and annotation.</title>
        <authorList>
            <consortium name="The Broad Institute Genomics Platform"/>
            <consortium name="The Broad Institute Genome Sequencing Center for Infectious Disease"/>
            <person name="Wu L."/>
            <person name="Ma J."/>
        </authorList>
    </citation>
    <scope>NUCLEOTIDE SEQUENCE [LARGE SCALE GENOMIC DNA]</scope>
    <source>
        <strain evidence="8 9">JCM 14718</strain>
    </source>
</reference>
<keyword evidence="5" id="KW-0067">ATP-binding</keyword>
<comment type="similarity">
    <text evidence="2">Belongs to the ABC transporter superfamily.</text>
</comment>
<keyword evidence="3" id="KW-0813">Transport</keyword>
<dbReference type="SUPFAM" id="SSF52540">
    <property type="entry name" value="P-loop containing nucleoside triphosphate hydrolases"/>
    <property type="match status" value="1"/>
</dbReference>
<protein>
    <recommendedName>
        <fullName evidence="7">ABC transporter domain-containing protein</fullName>
    </recommendedName>
</protein>
<accession>A0ABN2HKC4</accession>
<dbReference type="PANTHER" id="PTHR42711">
    <property type="entry name" value="ABC TRANSPORTER ATP-BINDING PROTEIN"/>
    <property type="match status" value="1"/>
</dbReference>
<dbReference type="EMBL" id="BAAANY010000017">
    <property type="protein sequence ID" value="GAA1689454.1"/>
    <property type="molecule type" value="Genomic_DNA"/>
</dbReference>
<dbReference type="InterPro" id="IPR003593">
    <property type="entry name" value="AAA+_ATPase"/>
</dbReference>
<dbReference type="Pfam" id="PF00005">
    <property type="entry name" value="ABC_tran"/>
    <property type="match status" value="1"/>
</dbReference>
<dbReference type="PANTHER" id="PTHR42711:SF5">
    <property type="entry name" value="ABC TRANSPORTER ATP-BINDING PROTEIN NATA"/>
    <property type="match status" value="1"/>
</dbReference>
<dbReference type="InterPro" id="IPR050763">
    <property type="entry name" value="ABC_transporter_ATP-binding"/>
</dbReference>
<evidence type="ECO:0000256" key="5">
    <source>
        <dbReference type="ARBA" id="ARBA00022840"/>
    </source>
</evidence>
<gene>
    <name evidence="8" type="ORF">GCM10009765_43510</name>
</gene>
<evidence type="ECO:0000259" key="7">
    <source>
        <dbReference type="PROSITE" id="PS50893"/>
    </source>
</evidence>
<sequence length="260" mass="29009">MTDAIEVRELVKHYRGAAGNAVDGVSFDVPDGQFFCLLGPNGAGKTTTLSVLTTLLAPTSGQVRVAGLDLAAEQSKVRQRVGIVCQQPSLDPNLTAEENLRLHAVLYGLYPWRPLYRLMPRAYRWQVAELAVLLELEDILGRRVRLLSGGTRRKLEIVRALMHHPRVLFLDEPTTGLDPQSRRSLWAYLADIRRLRGTTIFLTTHYLEEAEPADMVCVLMGGRAVELGSPAQLKNRYWPPGAPEPSLEDTYLLLLEGETR</sequence>
<evidence type="ECO:0000256" key="1">
    <source>
        <dbReference type="ARBA" id="ARBA00004202"/>
    </source>
</evidence>